<dbReference type="InterPro" id="IPR003736">
    <property type="entry name" value="PAAI_dom"/>
</dbReference>
<dbReference type="EMBL" id="SDIL01000004">
    <property type="protein sequence ID" value="RXK41979.1"/>
    <property type="molecule type" value="Genomic_DNA"/>
</dbReference>
<evidence type="ECO:0000256" key="2">
    <source>
        <dbReference type="ARBA" id="ARBA00022801"/>
    </source>
</evidence>
<accession>A0A4Q1BV16</accession>
<dbReference type="InterPro" id="IPR006683">
    <property type="entry name" value="Thioestr_dom"/>
</dbReference>
<evidence type="ECO:0000256" key="3">
    <source>
        <dbReference type="SAM" id="MobiDB-lite"/>
    </source>
</evidence>
<dbReference type="InParanoid" id="A0A4Q1BV16"/>
<dbReference type="SUPFAM" id="SSF54637">
    <property type="entry name" value="Thioesterase/thiol ester dehydrase-isomerase"/>
    <property type="match status" value="1"/>
</dbReference>
<comment type="similarity">
    <text evidence="1">Belongs to the thioesterase PaaI family.</text>
</comment>
<evidence type="ECO:0000313" key="6">
    <source>
        <dbReference type="Proteomes" id="UP000289152"/>
    </source>
</evidence>
<feature type="region of interest" description="Disordered" evidence="3">
    <location>
        <begin position="143"/>
        <end position="165"/>
    </location>
</feature>
<dbReference type="FunCoup" id="A0A4Q1BV16">
    <property type="interactions" value="58"/>
</dbReference>
<dbReference type="NCBIfam" id="TIGR00369">
    <property type="entry name" value="unchar_dom_1"/>
    <property type="match status" value="1"/>
</dbReference>
<comment type="caution">
    <text evidence="5">The sequence shown here is derived from an EMBL/GenBank/DDBJ whole genome shotgun (WGS) entry which is preliminary data.</text>
</comment>
<dbReference type="AlphaFoldDB" id="A0A4Q1BV16"/>
<keyword evidence="2" id="KW-0378">Hydrolase</keyword>
<dbReference type="PANTHER" id="PTHR21660">
    <property type="entry name" value="THIOESTERASE SUPERFAMILY MEMBER-RELATED"/>
    <property type="match status" value="1"/>
</dbReference>
<dbReference type="GO" id="GO:0047617">
    <property type="term" value="F:fatty acyl-CoA hydrolase activity"/>
    <property type="evidence" value="ECO:0007669"/>
    <property type="project" value="InterPro"/>
</dbReference>
<dbReference type="OrthoDB" id="46529at2759"/>
<dbReference type="Pfam" id="PF03061">
    <property type="entry name" value="4HBT"/>
    <property type="match status" value="1"/>
</dbReference>
<protein>
    <recommendedName>
        <fullName evidence="4">Thioesterase domain-containing protein</fullName>
    </recommendedName>
</protein>
<dbReference type="InterPro" id="IPR039298">
    <property type="entry name" value="ACOT13"/>
</dbReference>
<feature type="domain" description="Thioesterase" evidence="4">
    <location>
        <begin position="53"/>
        <end position="131"/>
    </location>
</feature>
<gene>
    <name evidence="5" type="ORF">M231_00700</name>
</gene>
<organism evidence="5 6">
    <name type="scientific">Tremella mesenterica</name>
    <name type="common">Jelly fungus</name>
    <dbReference type="NCBI Taxonomy" id="5217"/>
    <lineage>
        <taxon>Eukaryota</taxon>
        <taxon>Fungi</taxon>
        <taxon>Dikarya</taxon>
        <taxon>Basidiomycota</taxon>
        <taxon>Agaricomycotina</taxon>
        <taxon>Tremellomycetes</taxon>
        <taxon>Tremellales</taxon>
        <taxon>Tremellaceae</taxon>
        <taxon>Tremella</taxon>
    </lineage>
</organism>
<reference evidence="5 6" key="1">
    <citation type="submission" date="2016-06" db="EMBL/GenBank/DDBJ databases">
        <title>Evolution of pathogenesis and genome organization in the Tremellales.</title>
        <authorList>
            <person name="Cuomo C."/>
            <person name="Litvintseva A."/>
            <person name="Heitman J."/>
            <person name="Chen Y."/>
            <person name="Sun S."/>
            <person name="Springer D."/>
            <person name="Dromer F."/>
            <person name="Young S."/>
            <person name="Zeng Q."/>
            <person name="Chapman S."/>
            <person name="Gujja S."/>
            <person name="Saif S."/>
            <person name="Birren B."/>
        </authorList>
    </citation>
    <scope>NUCLEOTIDE SEQUENCE [LARGE SCALE GENOMIC DNA]</scope>
    <source>
        <strain evidence="5 6">ATCC 28783</strain>
    </source>
</reference>
<dbReference type="Gene3D" id="3.10.129.10">
    <property type="entry name" value="Hotdog Thioesterase"/>
    <property type="match status" value="1"/>
</dbReference>
<dbReference type="CDD" id="cd03443">
    <property type="entry name" value="PaaI_thioesterase"/>
    <property type="match status" value="1"/>
</dbReference>
<dbReference type="PANTHER" id="PTHR21660:SF1">
    <property type="entry name" value="ACYL-COENZYME A THIOESTERASE 13"/>
    <property type="match status" value="1"/>
</dbReference>
<keyword evidence="6" id="KW-1185">Reference proteome</keyword>
<dbReference type="InterPro" id="IPR029069">
    <property type="entry name" value="HotDog_dom_sf"/>
</dbReference>
<evidence type="ECO:0000259" key="4">
    <source>
        <dbReference type="Pfam" id="PF03061"/>
    </source>
</evidence>
<dbReference type="STRING" id="5217.A0A4Q1BV16"/>
<dbReference type="Proteomes" id="UP000289152">
    <property type="component" value="Unassembled WGS sequence"/>
</dbReference>
<sequence>MSACRKFVQTCWQYTISKGGADHNVLSNLEILSARPGYLKASLLVEKRHLNNHKTVHGGVLLSLTDTITSLCLSTHGIPAPTGVSVNVSCEFVRPAGKEGDIIICSSEVVRLGRTMAYTRINFLDSQERIVAFGSHTKHMGNNISTTSFSSDGEHEVPLPSKAKL</sequence>
<dbReference type="VEuPathDB" id="FungiDB:TREMEDRAFT_29782"/>
<evidence type="ECO:0000313" key="5">
    <source>
        <dbReference type="EMBL" id="RXK41979.1"/>
    </source>
</evidence>
<name>A0A4Q1BV16_TREME</name>
<proteinExistence type="inferred from homology"/>
<evidence type="ECO:0000256" key="1">
    <source>
        <dbReference type="ARBA" id="ARBA00008324"/>
    </source>
</evidence>